<dbReference type="Pfam" id="PF21621">
    <property type="entry name" value="MPI_cupin_dom"/>
    <property type="match status" value="1"/>
</dbReference>
<dbReference type="PANTHER" id="PTHR18964:SF149">
    <property type="entry name" value="BIFUNCTIONAL UDP-N-ACETYLGLUCOSAMINE 2-EPIMERASE_N-ACETYLMANNOSAMINE KINASE"/>
    <property type="match status" value="1"/>
</dbReference>
<reference evidence="6" key="1">
    <citation type="journal article" date="2021" name="PeerJ">
        <title>Extensive microbial diversity within the chicken gut microbiome revealed by metagenomics and culture.</title>
        <authorList>
            <person name="Gilroy R."/>
            <person name="Ravi A."/>
            <person name="Getino M."/>
            <person name="Pursley I."/>
            <person name="Horton D.L."/>
            <person name="Alikhan N.F."/>
            <person name="Baker D."/>
            <person name="Gharbi K."/>
            <person name="Hall N."/>
            <person name="Watson M."/>
            <person name="Adriaenssens E.M."/>
            <person name="Foster-Nyarko E."/>
            <person name="Jarju S."/>
            <person name="Secka A."/>
            <person name="Antonio M."/>
            <person name="Oren A."/>
            <person name="Chaudhuri R.R."/>
            <person name="La Ragione R."/>
            <person name="Hildebrand F."/>
            <person name="Pallen M.J."/>
        </authorList>
    </citation>
    <scope>NUCLEOTIDE SEQUENCE</scope>
    <source>
        <strain evidence="6">ChiBcec8-14828</strain>
    </source>
</reference>
<dbReference type="PANTHER" id="PTHR18964">
    <property type="entry name" value="ROK (REPRESSOR, ORF, KINASE) FAMILY"/>
    <property type="match status" value="1"/>
</dbReference>
<feature type="domain" description="Phosphomannose isomerase type I catalytic" evidence="4">
    <location>
        <begin position="2"/>
        <end position="107"/>
    </location>
</feature>
<reference evidence="6" key="2">
    <citation type="submission" date="2021-04" db="EMBL/GenBank/DDBJ databases">
        <authorList>
            <person name="Gilroy R."/>
        </authorList>
    </citation>
    <scope>NUCLEOTIDE SEQUENCE</scope>
    <source>
        <strain evidence="6">ChiBcec8-14828</strain>
    </source>
</reference>
<comment type="caution">
    <text evidence="6">The sequence shown here is derived from an EMBL/GenBank/DDBJ whole genome shotgun (WGS) entry which is preliminary data.</text>
</comment>
<dbReference type="GO" id="GO:0008270">
    <property type="term" value="F:zinc ion binding"/>
    <property type="evidence" value="ECO:0007669"/>
    <property type="project" value="InterPro"/>
</dbReference>
<proteinExistence type="inferred from homology"/>
<dbReference type="CDD" id="cd07010">
    <property type="entry name" value="cupin_PMI_type_I_N_bac"/>
    <property type="match status" value="1"/>
</dbReference>
<gene>
    <name evidence="6" type="ORF">H9943_08090</name>
</gene>
<evidence type="ECO:0000259" key="4">
    <source>
        <dbReference type="Pfam" id="PF20511"/>
    </source>
</evidence>
<dbReference type="InterPro" id="IPR011051">
    <property type="entry name" value="RmlC_Cupin_sf"/>
</dbReference>
<dbReference type="Pfam" id="PF20511">
    <property type="entry name" value="PMI_typeI_cat"/>
    <property type="match status" value="1"/>
</dbReference>
<organism evidence="6 7">
    <name type="scientific">Candidatus Ruthenibacterium avium</name>
    <dbReference type="NCBI Taxonomy" id="2838751"/>
    <lineage>
        <taxon>Bacteria</taxon>
        <taxon>Bacillati</taxon>
        <taxon>Bacillota</taxon>
        <taxon>Clostridia</taxon>
        <taxon>Eubacteriales</taxon>
        <taxon>Oscillospiraceae</taxon>
        <taxon>Ruthenibacterium</taxon>
    </lineage>
</organism>
<evidence type="ECO:0000256" key="3">
    <source>
        <dbReference type="ARBA" id="ARBA00030762"/>
    </source>
</evidence>
<comment type="similarity">
    <text evidence="1">Belongs to the ROK (NagC/XylR) family.</text>
</comment>
<name>A0A9D2S1W7_9FIRM</name>
<dbReference type="AlphaFoldDB" id="A0A9D2S1W7"/>
<dbReference type="InterPro" id="IPR014710">
    <property type="entry name" value="RmlC-like_jellyroll"/>
</dbReference>
<dbReference type="EMBL" id="DWYA01000066">
    <property type="protein sequence ID" value="HJB40339.1"/>
    <property type="molecule type" value="Genomic_DNA"/>
</dbReference>
<sequence>MIFKLTPACKDYLWGGNTLKQAYGKAYDGEVLAETWELSCHPDGPSVICGGTQDGKTLADYLSQHPEALGSAPARFEEFPILIKLIDAAKDLSIQVHPDNAYAKEHENQYGKTEMWYVVEAQPGAGLYYGFEHEISAEEFRRAIEENTLCDKLHRVDVKPGDVFFIEAGTIHAIGAGLVIAEIQQSSNVTYRVYDYGRKGADGKPRELHVEKACEVTSLRPAKNDYDFGTHLGKCKYFTVDRMEISGETTLETDGTSFHSLLFLSGEAQVKSGSECVEAKKGDSIFIGADTGKYTVTGNAVAVFTRLERQRYRIGIDLGGTGIKAGVVDESNEIVGIAKRKTLAGRPWEEIAKDMAMAALDAMQQAGITAEECISVGIGSPGTIDPQNGVVVYSNNLDWNYVPLADEIKKYIPLPVFISNDANCAALGEVVAGTARGCQNAVLLTLGTGVGGGVILDGKVMEGGVGGAELGHTTLIAGGELCTCGRRGCIECYGSATGLIREANRAADAHPDSLLASMRAKEGEMNGLIAFEAMKQGDEVAKAVIDQYIEWVSEMVTNFVNIFRPEMVLLSGGICGQGRVLTDPVNAYVEKYAFAGKRIFIPPVMTAKLGNDAGIIGAANLGQV</sequence>
<feature type="domain" description="Mannose-6-phosphate isomerase cupin" evidence="5">
    <location>
        <begin position="232"/>
        <end position="302"/>
    </location>
</feature>
<dbReference type="InterPro" id="IPR049071">
    <property type="entry name" value="MPI_cupin_dom"/>
</dbReference>
<dbReference type="SUPFAM" id="SSF51182">
    <property type="entry name" value="RmlC-like cupins"/>
    <property type="match status" value="1"/>
</dbReference>
<dbReference type="InterPro" id="IPR046457">
    <property type="entry name" value="PMI_typeI_cat"/>
</dbReference>
<protein>
    <recommendedName>
        <fullName evidence="2">Phosphohexomutase</fullName>
    </recommendedName>
    <alternativeName>
        <fullName evidence="3">Phosphomannose isomerase</fullName>
    </alternativeName>
</protein>
<dbReference type="GO" id="GO:0004476">
    <property type="term" value="F:mannose-6-phosphate isomerase activity"/>
    <property type="evidence" value="ECO:0007669"/>
    <property type="project" value="InterPro"/>
</dbReference>
<dbReference type="Proteomes" id="UP000824209">
    <property type="component" value="Unassembled WGS sequence"/>
</dbReference>
<dbReference type="Pfam" id="PF00480">
    <property type="entry name" value="ROK"/>
    <property type="match status" value="1"/>
</dbReference>
<evidence type="ECO:0000313" key="6">
    <source>
        <dbReference type="EMBL" id="HJB40339.1"/>
    </source>
</evidence>
<dbReference type="InterPro" id="IPR049874">
    <property type="entry name" value="ROK_cs"/>
</dbReference>
<dbReference type="Gene3D" id="3.30.420.40">
    <property type="match status" value="2"/>
</dbReference>
<dbReference type="Gene3D" id="2.60.120.10">
    <property type="entry name" value="Jelly Rolls"/>
    <property type="match status" value="2"/>
</dbReference>
<evidence type="ECO:0000256" key="2">
    <source>
        <dbReference type="ARBA" id="ARBA00029741"/>
    </source>
</evidence>
<evidence type="ECO:0000256" key="1">
    <source>
        <dbReference type="ARBA" id="ARBA00006479"/>
    </source>
</evidence>
<dbReference type="SUPFAM" id="SSF53067">
    <property type="entry name" value="Actin-like ATPase domain"/>
    <property type="match status" value="1"/>
</dbReference>
<evidence type="ECO:0000259" key="5">
    <source>
        <dbReference type="Pfam" id="PF21621"/>
    </source>
</evidence>
<accession>A0A9D2S1W7</accession>
<dbReference type="PROSITE" id="PS01125">
    <property type="entry name" value="ROK"/>
    <property type="match status" value="1"/>
</dbReference>
<dbReference type="InterPro" id="IPR000600">
    <property type="entry name" value="ROK"/>
</dbReference>
<evidence type="ECO:0000313" key="7">
    <source>
        <dbReference type="Proteomes" id="UP000824209"/>
    </source>
</evidence>
<dbReference type="InterPro" id="IPR043129">
    <property type="entry name" value="ATPase_NBD"/>
</dbReference>